<dbReference type="InterPro" id="IPR050697">
    <property type="entry name" value="Adenylyl/Guanylyl_Cyclase_3/4"/>
</dbReference>
<sequence>MATDQPPHGGRTGGLTFRVNIATVFTALVLCICGTIIAYTYDRHSDAVLDQAGTVIESAADAAIRHTGGMLQPLGSAVSALAALGAADPELARDPAVFPVLLRVLREHPQLQSVYFAFEDGRFLQAFAVPPDVRRYGPNDTPTHPEVAYAVRVLDRGGAAPVDRWSYLTADGTELLAEDAREVTYDARNRDWYKAVKARAEAGDDGVMWTDVVIFTSSRLPGVAPAVPMVDDEGRFLGAAAANITLESLSGFLQTLVPQSSGAAFVLDGDQRLIAFPDASRTVRQLGTTVELVPADQLEEVWLAEAVRHHQGETGRGRYEFTLGGSHYMAAFLPFPEGVGGEWTMAVVVPTDDFVGSLKDTTREIIILSVAVTLIGMVLIGLFSQWISRPLRQMVAEFDRIIRFDMDNGRVLRSNVQEINQLAGALVTLRTALQIFGRYVPKELVRDLIASGQPIALGGQSRHVTILFSDIAGFTQLSERMPTRELMLLVSDHLAAVAQAVLETEGTIDKYIGDSVMAFWGAPVPDDDHAANACLAALLAQARLAEVNRRAAEEGRPVLQTRIGLHADSVMVGNIGSMERMSYTVMGDGANVAARLEGANKVYGTGILASHAVFRDAGERFLFRPLDLVAVKGRREPVRIYELMGAHDPRRPDVAATAEQRALAALTEAGFYAYMERQWDAAEAAYREIEARFPTDPLPAMFLTRIALWRTTPPPEGWTGVHELTTK</sequence>
<keyword evidence="9" id="KW-1185">Reference proteome</keyword>
<dbReference type="GO" id="GO:0009190">
    <property type="term" value="P:cyclic nucleotide biosynthetic process"/>
    <property type="evidence" value="ECO:0007669"/>
    <property type="project" value="InterPro"/>
</dbReference>
<gene>
    <name evidence="8" type="ORF">SAMN05421508_110142</name>
</gene>
<dbReference type="RefSeq" id="WP_097280972.1">
    <property type="nucleotide sequence ID" value="NZ_OCNJ01000010.1"/>
</dbReference>
<dbReference type="CDD" id="cd07302">
    <property type="entry name" value="CHD"/>
    <property type="match status" value="1"/>
</dbReference>
<dbReference type="Pfam" id="PF00211">
    <property type="entry name" value="Guanylate_cyc"/>
    <property type="match status" value="1"/>
</dbReference>
<feature type="domain" description="Guanylate cyclase" evidence="7">
    <location>
        <begin position="465"/>
        <end position="597"/>
    </location>
</feature>
<keyword evidence="2" id="KW-1003">Cell membrane</keyword>
<keyword evidence="3 6" id="KW-0812">Transmembrane</keyword>
<evidence type="ECO:0000259" key="7">
    <source>
        <dbReference type="PROSITE" id="PS50125"/>
    </source>
</evidence>
<evidence type="ECO:0000313" key="8">
    <source>
        <dbReference type="EMBL" id="SOD99956.1"/>
    </source>
</evidence>
<dbReference type="CDD" id="cd12913">
    <property type="entry name" value="PDC1_MCP_like"/>
    <property type="match status" value="1"/>
</dbReference>
<protein>
    <submittedName>
        <fullName evidence="8">Adenylate cyclase</fullName>
    </submittedName>
</protein>
<feature type="transmembrane region" description="Helical" evidence="6">
    <location>
        <begin position="20"/>
        <end position="41"/>
    </location>
</feature>
<dbReference type="EMBL" id="OCNJ01000010">
    <property type="protein sequence ID" value="SOD99956.1"/>
    <property type="molecule type" value="Genomic_DNA"/>
</dbReference>
<evidence type="ECO:0000313" key="9">
    <source>
        <dbReference type="Proteomes" id="UP000219621"/>
    </source>
</evidence>
<dbReference type="PROSITE" id="PS50125">
    <property type="entry name" value="GUANYLATE_CYCLASE_2"/>
    <property type="match status" value="1"/>
</dbReference>
<dbReference type="InterPro" id="IPR001054">
    <property type="entry name" value="A/G_cyclase"/>
</dbReference>
<dbReference type="GO" id="GO:0035556">
    <property type="term" value="P:intracellular signal transduction"/>
    <property type="evidence" value="ECO:0007669"/>
    <property type="project" value="InterPro"/>
</dbReference>
<dbReference type="OrthoDB" id="9762462at2"/>
<keyword evidence="4 6" id="KW-1133">Transmembrane helix</keyword>
<accession>A0A286GXQ2</accession>
<dbReference type="Proteomes" id="UP000219621">
    <property type="component" value="Unassembled WGS sequence"/>
</dbReference>
<evidence type="ECO:0000256" key="4">
    <source>
        <dbReference type="ARBA" id="ARBA00022989"/>
    </source>
</evidence>
<dbReference type="Gene3D" id="3.30.450.20">
    <property type="entry name" value="PAS domain"/>
    <property type="match status" value="1"/>
</dbReference>
<dbReference type="GO" id="GO:0004016">
    <property type="term" value="F:adenylate cyclase activity"/>
    <property type="evidence" value="ECO:0007669"/>
    <property type="project" value="UniProtKB-ARBA"/>
</dbReference>
<feature type="transmembrane region" description="Helical" evidence="6">
    <location>
        <begin position="365"/>
        <end position="387"/>
    </location>
</feature>
<evidence type="ECO:0000256" key="6">
    <source>
        <dbReference type="SAM" id="Phobius"/>
    </source>
</evidence>
<dbReference type="GO" id="GO:0005886">
    <property type="term" value="C:plasma membrane"/>
    <property type="evidence" value="ECO:0007669"/>
    <property type="project" value="UniProtKB-SubCell"/>
</dbReference>
<dbReference type="PANTHER" id="PTHR43081:SF1">
    <property type="entry name" value="ADENYLATE CYCLASE, TERMINAL-DIFFERENTIATION SPECIFIC"/>
    <property type="match status" value="1"/>
</dbReference>
<name>A0A286GXQ2_9PROT</name>
<evidence type="ECO:0000256" key="5">
    <source>
        <dbReference type="ARBA" id="ARBA00023136"/>
    </source>
</evidence>
<evidence type="ECO:0000256" key="2">
    <source>
        <dbReference type="ARBA" id="ARBA00022475"/>
    </source>
</evidence>
<evidence type="ECO:0000256" key="1">
    <source>
        <dbReference type="ARBA" id="ARBA00004651"/>
    </source>
</evidence>
<dbReference type="Pfam" id="PF02743">
    <property type="entry name" value="dCache_1"/>
    <property type="match status" value="1"/>
</dbReference>
<dbReference type="SUPFAM" id="SSF55073">
    <property type="entry name" value="Nucleotide cyclase"/>
    <property type="match status" value="1"/>
</dbReference>
<dbReference type="InterPro" id="IPR033479">
    <property type="entry name" value="dCache_1"/>
</dbReference>
<comment type="subcellular location">
    <subcellularLocation>
        <location evidence="1">Cell membrane</location>
        <topology evidence="1">Multi-pass membrane protein</topology>
    </subcellularLocation>
</comment>
<evidence type="ECO:0000256" key="3">
    <source>
        <dbReference type="ARBA" id="ARBA00022692"/>
    </source>
</evidence>
<dbReference type="Gene3D" id="6.10.340.10">
    <property type="match status" value="1"/>
</dbReference>
<dbReference type="SMART" id="SM00044">
    <property type="entry name" value="CYCc"/>
    <property type="match status" value="1"/>
</dbReference>
<dbReference type="PANTHER" id="PTHR43081">
    <property type="entry name" value="ADENYLATE CYCLASE, TERMINAL-DIFFERENTIATION SPECIFIC-RELATED"/>
    <property type="match status" value="1"/>
</dbReference>
<proteinExistence type="predicted"/>
<dbReference type="AlphaFoldDB" id="A0A286GXQ2"/>
<dbReference type="Gene3D" id="3.30.70.1230">
    <property type="entry name" value="Nucleotide cyclase"/>
    <property type="match status" value="1"/>
</dbReference>
<keyword evidence="5 6" id="KW-0472">Membrane</keyword>
<organism evidence="8 9">
    <name type="scientific">Caenispirillum bisanense</name>
    <dbReference type="NCBI Taxonomy" id="414052"/>
    <lineage>
        <taxon>Bacteria</taxon>
        <taxon>Pseudomonadati</taxon>
        <taxon>Pseudomonadota</taxon>
        <taxon>Alphaproteobacteria</taxon>
        <taxon>Rhodospirillales</taxon>
        <taxon>Novispirillaceae</taxon>
        <taxon>Caenispirillum</taxon>
    </lineage>
</organism>
<dbReference type="InterPro" id="IPR029787">
    <property type="entry name" value="Nucleotide_cyclase"/>
</dbReference>
<reference evidence="8 9" key="1">
    <citation type="submission" date="2017-09" db="EMBL/GenBank/DDBJ databases">
        <authorList>
            <person name="Ehlers B."/>
            <person name="Leendertz F.H."/>
        </authorList>
    </citation>
    <scope>NUCLEOTIDE SEQUENCE [LARGE SCALE GENOMIC DNA]</scope>
    <source>
        <strain evidence="8 9">USBA 140</strain>
    </source>
</reference>